<gene>
    <name evidence="2" type="ORF">MUN76_02730</name>
</gene>
<evidence type="ECO:0008006" key="4">
    <source>
        <dbReference type="Google" id="ProtNLM"/>
    </source>
</evidence>
<feature type="transmembrane region" description="Helical" evidence="1">
    <location>
        <begin position="73"/>
        <end position="99"/>
    </location>
</feature>
<feature type="transmembrane region" description="Helical" evidence="1">
    <location>
        <begin position="41"/>
        <end position="61"/>
    </location>
</feature>
<proteinExistence type="predicted"/>
<name>A0ABY4FXT1_9MICO</name>
<evidence type="ECO:0000313" key="3">
    <source>
        <dbReference type="Proteomes" id="UP000831775"/>
    </source>
</evidence>
<keyword evidence="1" id="KW-0472">Membrane</keyword>
<accession>A0ABY4FXT1</accession>
<feature type="transmembrane region" description="Helical" evidence="1">
    <location>
        <begin position="15"/>
        <end position="35"/>
    </location>
</feature>
<keyword evidence="1" id="KW-1133">Transmembrane helix</keyword>
<dbReference type="RefSeq" id="WP_244686929.1">
    <property type="nucleotide sequence ID" value="NZ_CP095043.1"/>
</dbReference>
<protein>
    <recommendedName>
        <fullName evidence="4">DUF4190 domain-containing protein</fullName>
    </recommendedName>
</protein>
<evidence type="ECO:0000313" key="2">
    <source>
        <dbReference type="EMBL" id="UOQ60914.1"/>
    </source>
</evidence>
<reference evidence="2 3" key="1">
    <citation type="submission" date="2022-04" db="EMBL/GenBank/DDBJ databases">
        <title>Leucobacter sp. isolated from rhizosphere of onion.</title>
        <authorList>
            <person name="Won M."/>
            <person name="Lee C.-M."/>
            <person name="Woen H.-Y."/>
            <person name="Kwon S.-W."/>
        </authorList>
    </citation>
    <scope>NUCLEOTIDE SEQUENCE [LARGE SCALE GENOMIC DNA]</scope>
    <source>
        <strain evidence="2 3">H25R-14</strain>
    </source>
</reference>
<evidence type="ECO:0000256" key="1">
    <source>
        <dbReference type="SAM" id="Phobius"/>
    </source>
</evidence>
<organism evidence="2 3">
    <name type="scientific">Leucobacter rhizosphaerae</name>
    <dbReference type="NCBI Taxonomy" id="2932245"/>
    <lineage>
        <taxon>Bacteria</taxon>
        <taxon>Bacillati</taxon>
        <taxon>Actinomycetota</taxon>
        <taxon>Actinomycetes</taxon>
        <taxon>Micrococcales</taxon>
        <taxon>Microbacteriaceae</taxon>
        <taxon>Leucobacter</taxon>
    </lineage>
</organism>
<keyword evidence="3" id="KW-1185">Reference proteome</keyword>
<dbReference type="Proteomes" id="UP000831775">
    <property type="component" value="Chromosome"/>
</dbReference>
<sequence length="105" mass="10396">MTDTSAGTPAAGRGIALSALIAGLVSLAAVVLFFASELGAAAMWTGVVVGVIAVVLGIVALRKRQPKGPAITGLVIGALCALLGIAIFIFALAFLGVFMSESPVN</sequence>
<keyword evidence="1" id="KW-0812">Transmembrane</keyword>
<dbReference type="EMBL" id="CP095043">
    <property type="protein sequence ID" value="UOQ60914.1"/>
    <property type="molecule type" value="Genomic_DNA"/>
</dbReference>